<evidence type="ECO:0000313" key="1">
    <source>
        <dbReference type="EMBL" id="MFC7349003.1"/>
    </source>
</evidence>
<comment type="caution">
    <text evidence="1">The sequence shown here is derived from an EMBL/GenBank/DDBJ whole genome shotgun (WGS) entry which is preliminary data.</text>
</comment>
<organism evidence="1 2">
    <name type="scientific">Chryseobacterium zhengzhouense</name>
    <dbReference type="NCBI Taxonomy" id="1636086"/>
    <lineage>
        <taxon>Bacteria</taxon>
        <taxon>Pseudomonadati</taxon>
        <taxon>Bacteroidota</taxon>
        <taxon>Flavobacteriia</taxon>
        <taxon>Flavobacteriales</taxon>
        <taxon>Weeksellaceae</taxon>
        <taxon>Chryseobacterium group</taxon>
        <taxon>Chryseobacterium</taxon>
    </lineage>
</organism>
<keyword evidence="2" id="KW-1185">Reference proteome</keyword>
<evidence type="ECO:0008006" key="3">
    <source>
        <dbReference type="Google" id="ProtNLM"/>
    </source>
</evidence>
<name>A0ABW2M648_9FLAO</name>
<reference evidence="2" key="1">
    <citation type="journal article" date="2019" name="Int. J. Syst. Evol. Microbiol.">
        <title>The Global Catalogue of Microorganisms (GCM) 10K type strain sequencing project: providing services to taxonomists for standard genome sequencing and annotation.</title>
        <authorList>
            <consortium name="The Broad Institute Genomics Platform"/>
            <consortium name="The Broad Institute Genome Sequencing Center for Infectious Disease"/>
            <person name="Wu L."/>
            <person name="Ma J."/>
        </authorList>
    </citation>
    <scope>NUCLEOTIDE SEQUENCE [LARGE SCALE GENOMIC DNA]</scope>
    <source>
        <strain evidence="2">CCUG 54781</strain>
    </source>
</reference>
<dbReference type="EMBL" id="JBHTCR010000022">
    <property type="protein sequence ID" value="MFC7349003.1"/>
    <property type="molecule type" value="Genomic_DNA"/>
</dbReference>
<proteinExistence type="predicted"/>
<accession>A0ABW2M648</accession>
<sequence>MKKIKFYKISYSIDSKIVGKLPKYSNSQINNFIDPENNSVERTDKYQYRGLTYIPEGIDMHKFKADDNAKITDLMSSLFFASQGFFVSNQLNEILKSFILSNIKVYDATIFFKESLLKYHFLDFIRTYDIVDFNNSKFIGDHSSPLMRIGGEKISILSFEDYKEKGRLLRNEKGVAFELIPIKLALNYSSDMLQFPFSGLKYVSEELKQKIEEEKLTGVVFEDTDIEFYLNK</sequence>
<dbReference type="Proteomes" id="UP001596550">
    <property type="component" value="Unassembled WGS sequence"/>
</dbReference>
<protein>
    <recommendedName>
        <fullName evidence="3">Immunity protein 43 domain-containing protein</fullName>
    </recommendedName>
</protein>
<evidence type="ECO:0000313" key="2">
    <source>
        <dbReference type="Proteomes" id="UP001596550"/>
    </source>
</evidence>
<gene>
    <name evidence="1" type="ORF">ACFQO9_19975</name>
</gene>
<dbReference type="RefSeq" id="WP_378183804.1">
    <property type="nucleotide sequence ID" value="NZ_JBHTCR010000022.1"/>
</dbReference>